<sequence length="286" mass="32029">MISEKVIRNLRSNLIKQCSQHICDIPVTIEKEMFGEVPCYWVKTAQTTTDQVIFYLHGGSNVMGSIKSHKNVVTRIAHQVGIQALFVEFSLAPEYPFPKGFQDILQVYKELLNKYSSKDIIVMGDSAGGQQGLALLLKLKDERVSLPMAYVGLSPAVDITSGTLKDNIERIKGQDPIIADIDEIISLLKLYYTHHSPSNPLISPFYGDLTGLPPMLIQVSTTEALVFQCEDFVDKAKASGVNVTLEKYEGELHTWQFYNPNTLSSQKSFKNIASFIQKHIRPIFST</sequence>
<dbReference type="Gene3D" id="3.40.50.1820">
    <property type="entry name" value="alpha/beta hydrolase"/>
    <property type="match status" value="1"/>
</dbReference>
<dbReference type="InterPro" id="IPR050300">
    <property type="entry name" value="GDXG_lipolytic_enzyme"/>
</dbReference>
<comment type="caution">
    <text evidence="3">The sequence shown here is derived from an EMBL/GenBank/DDBJ whole genome shotgun (WGS) entry which is preliminary data.</text>
</comment>
<evidence type="ECO:0000313" key="3">
    <source>
        <dbReference type="EMBL" id="EAY25879.1"/>
    </source>
</evidence>
<dbReference type="Proteomes" id="UP000004095">
    <property type="component" value="Unassembled WGS sequence"/>
</dbReference>
<dbReference type="GO" id="GO:0016787">
    <property type="term" value="F:hydrolase activity"/>
    <property type="evidence" value="ECO:0007669"/>
    <property type="project" value="UniProtKB-KW"/>
</dbReference>
<dbReference type="PANTHER" id="PTHR48081:SF8">
    <property type="entry name" value="ALPHA_BETA HYDROLASE FOLD-3 DOMAIN-CONTAINING PROTEIN-RELATED"/>
    <property type="match status" value="1"/>
</dbReference>
<dbReference type="SUPFAM" id="SSF53474">
    <property type="entry name" value="alpha/beta-Hydrolases"/>
    <property type="match status" value="1"/>
</dbReference>
<proteinExistence type="predicted"/>
<dbReference type="eggNOG" id="COG0657">
    <property type="taxonomic scope" value="Bacteria"/>
</dbReference>
<keyword evidence="4" id="KW-1185">Reference proteome</keyword>
<evidence type="ECO:0000259" key="2">
    <source>
        <dbReference type="Pfam" id="PF07859"/>
    </source>
</evidence>
<reference evidence="3 4" key="1">
    <citation type="submission" date="2007-01" db="EMBL/GenBank/DDBJ databases">
        <authorList>
            <person name="Haygood M."/>
            <person name="Podell S."/>
            <person name="Anderson C."/>
            <person name="Hopkinson B."/>
            <person name="Roe K."/>
            <person name="Barbeau K."/>
            <person name="Gaasterland T."/>
            <person name="Ferriera S."/>
            <person name="Johnson J."/>
            <person name="Kravitz S."/>
            <person name="Beeson K."/>
            <person name="Sutton G."/>
            <person name="Rogers Y.-H."/>
            <person name="Friedman R."/>
            <person name="Frazier M."/>
            <person name="Venter J.C."/>
        </authorList>
    </citation>
    <scope>NUCLEOTIDE SEQUENCE [LARGE SCALE GENOMIC DNA]</scope>
    <source>
        <strain evidence="3 4">ATCC 23134</strain>
    </source>
</reference>
<name>A1ZUX5_MICM2</name>
<evidence type="ECO:0000256" key="1">
    <source>
        <dbReference type="ARBA" id="ARBA00022801"/>
    </source>
</evidence>
<evidence type="ECO:0000313" key="4">
    <source>
        <dbReference type="Proteomes" id="UP000004095"/>
    </source>
</evidence>
<keyword evidence="1 3" id="KW-0378">Hydrolase</keyword>
<accession>A1ZUX5</accession>
<dbReference type="Pfam" id="PF07859">
    <property type="entry name" value="Abhydrolase_3"/>
    <property type="match status" value="1"/>
</dbReference>
<dbReference type="InterPro" id="IPR029058">
    <property type="entry name" value="AB_hydrolase_fold"/>
</dbReference>
<dbReference type="RefSeq" id="WP_002702088.1">
    <property type="nucleotide sequence ID" value="NZ_AAWS01000042.1"/>
</dbReference>
<dbReference type="PANTHER" id="PTHR48081">
    <property type="entry name" value="AB HYDROLASE SUPERFAMILY PROTEIN C4A8.06C"/>
    <property type="match status" value="1"/>
</dbReference>
<feature type="domain" description="Alpha/beta hydrolase fold-3" evidence="2">
    <location>
        <begin position="53"/>
        <end position="256"/>
    </location>
</feature>
<dbReference type="AlphaFoldDB" id="A1ZUX5"/>
<organism evidence="3 4">
    <name type="scientific">Microscilla marina ATCC 23134</name>
    <dbReference type="NCBI Taxonomy" id="313606"/>
    <lineage>
        <taxon>Bacteria</taxon>
        <taxon>Pseudomonadati</taxon>
        <taxon>Bacteroidota</taxon>
        <taxon>Cytophagia</taxon>
        <taxon>Cytophagales</taxon>
        <taxon>Microscillaceae</taxon>
        <taxon>Microscilla</taxon>
    </lineage>
</organism>
<dbReference type="OrthoDB" id="9815425at2"/>
<gene>
    <name evidence="3" type="ORF">M23134_07691</name>
</gene>
<dbReference type="InterPro" id="IPR013094">
    <property type="entry name" value="AB_hydrolase_3"/>
</dbReference>
<dbReference type="EMBL" id="AAWS01000042">
    <property type="protein sequence ID" value="EAY25879.1"/>
    <property type="molecule type" value="Genomic_DNA"/>
</dbReference>
<protein>
    <submittedName>
        <fullName evidence="3">Putative acetyl-hydrolase</fullName>
    </submittedName>
</protein>